<keyword evidence="4 7" id="KW-0812">Transmembrane</keyword>
<dbReference type="InterPro" id="IPR010290">
    <property type="entry name" value="TM_effector"/>
</dbReference>
<keyword evidence="2" id="KW-0813">Transport</keyword>
<proteinExistence type="predicted"/>
<evidence type="ECO:0000313" key="8">
    <source>
        <dbReference type="EMBL" id="RMI43032.1"/>
    </source>
</evidence>
<dbReference type="InterPro" id="IPR036259">
    <property type="entry name" value="MFS_trans_sf"/>
</dbReference>
<keyword evidence="5 7" id="KW-1133">Transmembrane helix</keyword>
<dbReference type="EMBL" id="RFFG01000028">
    <property type="protein sequence ID" value="RMI43032.1"/>
    <property type="molecule type" value="Genomic_DNA"/>
</dbReference>
<sequence length="417" mass="44135">MRGKESLWRNRNFVLLWTGQTFSEVGTRMTSVAFPLLVLALTGSPAKAGISGFAGTLPYVLFYLPAGALVDRWDRRRVMLFCEIGQFAALGSLAVAFALHAVTFPHVLATGFVSGSCFVFFSVSQRALLPALVPSERLTEALARQEAKSRSAALTGSPLGGLLFGLGHALPFVADAASYLVSLATVVGIRTERRPAPEPDASGRSWAGGLYDEIRTGLRWLWNEPFVRMSVALTSAVNLMFQALILTLIVLSRDLGAGSAGTGLILGCFGVGGLAGALAAPRVQDLMSSRAVAIGTAWVWAATAPLLALATSPYEVAAIIACMAAVSPIWNVVVVGYQYRVVPDHLLGRVKSVALLVGWGSMPIGQLLGGSLLSVTDPREAVLLLSLLTLAIALTTTFNRSMRMRGSKLGRPGLQPQ</sequence>
<feature type="transmembrane region" description="Helical" evidence="7">
    <location>
        <begin position="316"/>
        <end position="341"/>
    </location>
</feature>
<reference evidence="8 9" key="1">
    <citation type="submission" date="2018-10" db="EMBL/GenBank/DDBJ databases">
        <title>Isolation from soil.</title>
        <authorList>
            <person name="Hu J."/>
        </authorList>
    </citation>
    <scope>NUCLEOTIDE SEQUENCE [LARGE SCALE GENOMIC DNA]</scope>
    <source>
        <strain evidence="8 9">NEAU-Ht49</strain>
    </source>
</reference>
<dbReference type="OrthoDB" id="3542743at2"/>
<feature type="transmembrane region" description="Helical" evidence="7">
    <location>
        <begin position="291"/>
        <end position="310"/>
    </location>
</feature>
<evidence type="ECO:0000256" key="5">
    <source>
        <dbReference type="ARBA" id="ARBA00022989"/>
    </source>
</evidence>
<keyword evidence="3" id="KW-1003">Cell membrane</keyword>
<feature type="transmembrane region" description="Helical" evidence="7">
    <location>
        <begin position="353"/>
        <end position="375"/>
    </location>
</feature>
<comment type="subcellular location">
    <subcellularLocation>
        <location evidence="1">Cell membrane</location>
        <topology evidence="1">Multi-pass membrane protein</topology>
    </subcellularLocation>
</comment>
<dbReference type="Gene3D" id="1.20.1250.20">
    <property type="entry name" value="MFS general substrate transporter like domains"/>
    <property type="match status" value="1"/>
</dbReference>
<dbReference type="Proteomes" id="UP000282674">
    <property type="component" value="Unassembled WGS sequence"/>
</dbReference>
<evidence type="ECO:0000256" key="4">
    <source>
        <dbReference type="ARBA" id="ARBA00022692"/>
    </source>
</evidence>
<dbReference type="SUPFAM" id="SSF103473">
    <property type="entry name" value="MFS general substrate transporter"/>
    <property type="match status" value="1"/>
</dbReference>
<feature type="transmembrane region" description="Helical" evidence="7">
    <location>
        <begin position="257"/>
        <end position="279"/>
    </location>
</feature>
<evidence type="ECO:0000256" key="3">
    <source>
        <dbReference type="ARBA" id="ARBA00022475"/>
    </source>
</evidence>
<feature type="transmembrane region" description="Helical" evidence="7">
    <location>
        <begin position="381"/>
        <end position="398"/>
    </location>
</feature>
<keyword evidence="6 7" id="KW-0472">Membrane</keyword>
<evidence type="ECO:0000256" key="7">
    <source>
        <dbReference type="SAM" id="Phobius"/>
    </source>
</evidence>
<name>A0A3M2M0T0_9ACTN</name>
<feature type="transmembrane region" description="Helical" evidence="7">
    <location>
        <begin position="78"/>
        <end position="98"/>
    </location>
</feature>
<dbReference type="PANTHER" id="PTHR23513:SF6">
    <property type="entry name" value="MAJOR FACILITATOR SUPERFAMILY ASSOCIATED DOMAIN-CONTAINING PROTEIN"/>
    <property type="match status" value="1"/>
</dbReference>
<protein>
    <submittedName>
        <fullName evidence="8">MFS transporter</fullName>
    </submittedName>
</protein>
<feature type="transmembrane region" description="Helical" evidence="7">
    <location>
        <begin position="229"/>
        <end position="251"/>
    </location>
</feature>
<dbReference type="AlphaFoldDB" id="A0A3M2M0T0"/>
<dbReference type="RefSeq" id="WP_122195462.1">
    <property type="nucleotide sequence ID" value="NZ_JBHSKC010000004.1"/>
</dbReference>
<dbReference type="PANTHER" id="PTHR23513">
    <property type="entry name" value="INTEGRAL MEMBRANE EFFLUX PROTEIN-RELATED"/>
    <property type="match status" value="1"/>
</dbReference>
<dbReference type="Pfam" id="PF05977">
    <property type="entry name" value="MFS_3"/>
    <property type="match status" value="1"/>
</dbReference>
<gene>
    <name evidence="8" type="ORF">EBO15_17490</name>
</gene>
<feature type="transmembrane region" description="Helical" evidence="7">
    <location>
        <begin position="21"/>
        <end position="42"/>
    </location>
</feature>
<evidence type="ECO:0000256" key="6">
    <source>
        <dbReference type="ARBA" id="ARBA00023136"/>
    </source>
</evidence>
<evidence type="ECO:0000256" key="1">
    <source>
        <dbReference type="ARBA" id="ARBA00004651"/>
    </source>
</evidence>
<dbReference type="CDD" id="cd06173">
    <property type="entry name" value="MFS_MefA_like"/>
    <property type="match status" value="1"/>
</dbReference>
<comment type="caution">
    <text evidence="8">The sequence shown here is derived from an EMBL/GenBank/DDBJ whole genome shotgun (WGS) entry which is preliminary data.</text>
</comment>
<dbReference type="GO" id="GO:0005886">
    <property type="term" value="C:plasma membrane"/>
    <property type="evidence" value="ECO:0007669"/>
    <property type="project" value="UniProtKB-SubCell"/>
</dbReference>
<evidence type="ECO:0000256" key="2">
    <source>
        <dbReference type="ARBA" id="ARBA00022448"/>
    </source>
</evidence>
<feature type="transmembrane region" description="Helical" evidence="7">
    <location>
        <begin position="48"/>
        <end position="66"/>
    </location>
</feature>
<organism evidence="8 9">
    <name type="scientific">Actinomadura harenae</name>
    <dbReference type="NCBI Taxonomy" id="2483351"/>
    <lineage>
        <taxon>Bacteria</taxon>
        <taxon>Bacillati</taxon>
        <taxon>Actinomycetota</taxon>
        <taxon>Actinomycetes</taxon>
        <taxon>Streptosporangiales</taxon>
        <taxon>Thermomonosporaceae</taxon>
        <taxon>Actinomadura</taxon>
    </lineage>
</organism>
<accession>A0A3M2M0T0</accession>
<keyword evidence="9" id="KW-1185">Reference proteome</keyword>
<feature type="transmembrane region" description="Helical" evidence="7">
    <location>
        <begin position="104"/>
        <end position="123"/>
    </location>
</feature>
<evidence type="ECO:0000313" key="9">
    <source>
        <dbReference type="Proteomes" id="UP000282674"/>
    </source>
</evidence>